<evidence type="ECO:0000259" key="3">
    <source>
        <dbReference type="Pfam" id="PF01557"/>
    </source>
</evidence>
<dbReference type="AlphaFoldDB" id="A0A951MBK3"/>
<feature type="domain" description="Fumarylacetoacetase-like C-terminal" evidence="3">
    <location>
        <begin position="118"/>
        <end position="273"/>
    </location>
</feature>
<sequence length="274" mass="31018">MKIYKSGKDIIIEADGKFHMAQTKDWDSLVNQPNLYQKLQEEIQPWTEVNWTPKNLSAPIGTQEIWAAGVTYYRSREARMEESKESGADVFYSKVYEAERPELFFKSTYYRVAHPDGEVKIRKDSKWNVPEPELTLFINSSNQIVGYTVGNDMSSRDIEGENPLYLPQAKCYDMSAAIGPCLWVPGKPIDAESKIQMEILREDKQVFAGEISISQMKRGHEELSSFLCREMSFPKGVYLMTGTCLVPDDSFTLLSGDLIKITIDGIGTLSNVVA</sequence>
<gene>
    <name evidence="4" type="ORF">EGN73_12575</name>
</gene>
<dbReference type="InterPro" id="IPR051121">
    <property type="entry name" value="FAH"/>
</dbReference>
<comment type="similarity">
    <text evidence="1">Belongs to the FAH family.</text>
</comment>
<dbReference type="PANTHER" id="PTHR42796:SF7">
    <property type="entry name" value="2-DEHYDRO-3-DEOXY-D-ARABINONATE DEHYDRATASE"/>
    <property type="match status" value="1"/>
</dbReference>
<evidence type="ECO:0000256" key="1">
    <source>
        <dbReference type="ARBA" id="ARBA00010211"/>
    </source>
</evidence>
<reference evidence="4 5" key="1">
    <citation type="journal article" date="2020" name="Syst. Appl. Microbiol.">
        <title>Arthrospiribacter ruber gen. nov., sp. nov., a novel bacterium isolated from Arthrospira cultures.</title>
        <authorList>
            <person name="Waleron M."/>
            <person name="Misztak A."/>
            <person name="Waleron M.M."/>
            <person name="Furmaniak M."/>
            <person name="Mrozik A."/>
            <person name="Waleron K."/>
        </authorList>
    </citation>
    <scope>NUCLEOTIDE SEQUENCE [LARGE SCALE GENOMIC DNA]</scope>
    <source>
        <strain evidence="4 5">DPMB0001</strain>
    </source>
</reference>
<organism evidence="4 5">
    <name type="scientific">Arthrospiribacter ruber</name>
    <dbReference type="NCBI Taxonomy" id="2487934"/>
    <lineage>
        <taxon>Bacteria</taxon>
        <taxon>Pseudomonadati</taxon>
        <taxon>Bacteroidota</taxon>
        <taxon>Cytophagia</taxon>
        <taxon>Cytophagales</taxon>
        <taxon>Cyclobacteriaceae</taxon>
        <taxon>Arthrospiribacter</taxon>
    </lineage>
</organism>
<evidence type="ECO:0000313" key="4">
    <source>
        <dbReference type="EMBL" id="MBW3468641.1"/>
    </source>
</evidence>
<dbReference type="GO" id="GO:0046872">
    <property type="term" value="F:metal ion binding"/>
    <property type="evidence" value="ECO:0007669"/>
    <property type="project" value="UniProtKB-KW"/>
</dbReference>
<keyword evidence="5" id="KW-1185">Reference proteome</keyword>
<dbReference type="Proteomes" id="UP000727490">
    <property type="component" value="Unassembled WGS sequence"/>
</dbReference>
<dbReference type="GO" id="GO:0016853">
    <property type="term" value="F:isomerase activity"/>
    <property type="evidence" value="ECO:0007669"/>
    <property type="project" value="UniProtKB-KW"/>
</dbReference>
<proteinExistence type="inferred from homology"/>
<keyword evidence="4" id="KW-0413">Isomerase</keyword>
<evidence type="ECO:0000313" key="5">
    <source>
        <dbReference type="Proteomes" id="UP000727490"/>
    </source>
</evidence>
<dbReference type="InterPro" id="IPR011234">
    <property type="entry name" value="Fumarylacetoacetase-like_C"/>
</dbReference>
<dbReference type="RefSeq" id="WP_219290257.1">
    <property type="nucleotide sequence ID" value="NZ_RPHB01000005.1"/>
</dbReference>
<dbReference type="PANTHER" id="PTHR42796">
    <property type="entry name" value="FUMARYLACETOACETATE HYDROLASE DOMAIN-CONTAINING PROTEIN 2A-RELATED"/>
    <property type="match status" value="1"/>
</dbReference>
<dbReference type="Pfam" id="PF01557">
    <property type="entry name" value="FAA_hydrolase"/>
    <property type="match status" value="1"/>
</dbReference>
<comment type="caution">
    <text evidence="4">The sequence shown here is derived from an EMBL/GenBank/DDBJ whole genome shotgun (WGS) entry which is preliminary data.</text>
</comment>
<protein>
    <submittedName>
        <fullName evidence="4">2-hydroxyhepta-2,4-diene-1,7-dioate isomerase</fullName>
    </submittedName>
</protein>
<keyword evidence="2" id="KW-0479">Metal-binding</keyword>
<accession>A0A951MBK3</accession>
<name>A0A951MBK3_9BACT</name>
<dbReference type="EMBL" id="RPHB01000005">
    <property type="protein sequence ID" value="MBW3468641.1"/>
    <property type="molecule type" value="Genomic_DNA"/>
</dbReference>
<evidence type="ECO:0000256" key="2">
    <source>
        <dbReference type="ARBA" id="ARBA00022723"/>
    </source>
</evidence>